<name>A0A813BPM4_9DINO</name>
<gene>
    <name evidence="1" type="ORF">SNEC2469_LOCUS31618</name>
</gene>
<accession>A0A813BPM4</accession>
<proteinExistence type="predicted"/>
<dbReference type="Proteomes" id="UP000601435">
    <property type="component" value="Unassembled WGS sequence"/>
</dbReference>
<keyword evidence="2" id="KW-1185">Reference proteome</keyword>
<sequence length="242" mass="26076">EQQPRDGQRREESFVLVRESLQVLGDEVRLTDTREADESSPKLASTFAELRGDPEQAAGLRKDIRSYKRVKDRVRGTVHQAWAMQQRLQPCVGGAGGAERDCVQQHWDVACPARDFALLPAYLGGLGLAQAAPATAPAAVGTGLEVKRLAADSVRTHLVATLARLWGTGDFVCEVGLAPGRRAAVPIVRVLERAGNGEARAYQGNLGVVECREVVQGLQVRLDELPGPGCQEFAKGNNTTLC</sequence>
<dbReference type="OrthoDB" id="10414861at2759"/>
<dbReference type="AlphaFoldDB" id="A0A813BPM4"/>
<organism evidence="1 2">
    <name type="scientific">Symbiodinium necroappetens</name>
    <dbReference type="NCBI Taxonomy" id="1628268"/>
    <lineage>
        <taxon>Eukaryota</taxon>
        <taxon>Sar</taxon>
        <taxon>Alveolata</taxon>
        <taxon>Dinophyceae</taxon>
        <taxon>Suessiales</taxon>
        <taxon>Symbiodiniaceae</taxon>
        <taxon>Symbiodinium</taxon>
    </lineage>
</organism>
<comment type="caution">
    <text evidence="1">The sequence shown here is derived from an EMBL/GenBank/DDBJ whole genome shotgun (WGS) entry which is preliminary data.</text>
</comment>
<protein>
    <submittedName>
        <fullName evidence="1">Uncharacterized protein</fullName>
    </submittedName>
</protein>
<dbReference type="EMBL" id="CAJNJA010077141">
    <property type="protein sequence ID" value="CAE7919401.1"/>
    <property type="molecule type" value="Genomic_DNA"/>
</dbReference>
<reference evidence="1" key="1">
    <citation type="submission" date="2021-02" db="EMBL/GenBank/DDBJ databases">
        <authorList>
            <person name="Dougan E. K."/>
            <person name="Rhodes N."/>
            <person name="Thang M."/>
            <person name="Chan C."/>
        </authorList>
    </citation>
    <scope>NUCLEOTIDE SEQUENCE</scope>
</reference>
<evidence type="ECO:0000313" key="1">
    <source>
        <dbReference type="EMBL" id="CAE7919401.1"/>
    </source>
</evidence>
<feature type="non-terminal residue" evidence="1">
    <location>
        <position position="1"/>
    </location>
</feature>
<evidence type="ECO:0000313" key="2">
    <source>
        <dbReference type="Proteomes" id="UP000601435"/>
    </source>
</evidence>